<protein>
    <submittedName>
        <fullName evidence="3">Universal stress protein</fullName>
    </submittedName>
</protein>
<dbReference type="EMBL" id="CP045483">
    <property type="protein sequence ID" value="QGR19380.1"/>
    <property type="molecule type" value="Genomic_DNA"/>
</dbReference>
<dbReference type="PRINTS" id="PR01438">
    <property type="entry name" value="UNVRSLSTRESS"/>
</dbReference>
<keyword evidence="4" id="KW-1185">Reference proteome</keyword>
<gene>
    <name evidence="3" type="ORF">D1868_04880</name>
</gene>
<dbReference type="CDD" id="cd00293">
    <property type="entry name" value="USP-like"/>
    <property type="match status" value="1"/>
</dbReference>
<dbReference type="Gene3D" id="3.40.50.620">
    <property type="entry name" value="HUPs"/>
    <property type="match status" value="1"/>
</dbReference>
<dbReference type="GeneID" id="42798381"/>
<organism evidence="3 4">
    <name type="scientific">Stygiolobus azoricus</name>
    <dbReference type="NCBI Taxonomy" id="41675"/>
    <lineage>
        <taxon>Archaea</taxon>
        <taxon>Thermoproteota</taxon>
        <taxon>Thermoprotei</taxon>
        <taxon>Sulfolobales</taxon>
        <taxon>Sulfolobaceae</taxon>
        <taxon>Stygiolobus</taxon>
    </lineage>
</organism>
<dbReference type="RefSeq" id="WP_156006094.1">
    <property type="nucleotide sequence ID" value="NZ_CP045483.1"/>
</dbReference>
<feature type="domain" description="UspA" evidence="2">
    <location>
        <begin position="13"/>
        <end position="135"/>
    </location>
</feature>
<name>A0A650CNF1_9CREN</name>
<dbReference type="KEGG" id="sazo:D1868_04880"/>
<dbReference type="SUPFAM" id="SSF52402">
    <property type="entry name" value="Adenine nucleotide alpha hydrolases-like"/>
    <property type="match status" value="1"/>
</dbReference>
<dbReference type="InterPro" id="IPR006016">
    <property type="entry name" value="UspA"/>
</dbReference>
<dbReference type="PANTHER" id="PTHR46268">
    <property type="entry name" value="STRESS RESPONSE PROTEIN NHAX"/>
    <property type="match status" value="1"/>
</dbReference>
<dbReference type="InterPro" id="IPR014729">
    <property type="entry name" value="Rossmann-like_a/b/a_fold"/>
</dbReference>
<dbReference type="PANTHER" id="PTHR46268:SF25">
    <property type="entry name" value="USPA DOMAIN PROTEIN"/>
    <property type="match status" value="1"/>
</dbReference>
<dbReference type="InterPro" id="IPR006015">
    <property type="entry name" value="Universal_stress_UspA"/>
</dbReference>
<dbReference type="Pfam" id="PF00582">
    <property type="entry name" value="Usp"/>
    <property type="match status" value="1"/>
</dbReference>
<comment type="similarity">
    <text evidence="1">Belongs to the universal stress protein A family.</text>
</comment>
<evidence type="ECO:0000259" key="2">
    <source>
        <dbReference type="Pfam" id="PF00582"/>
    </source>
</evidence>
<evidence type="ECO:0000313" key="4">
    <source>
        <dbReference type="Proteomes" id="UP000423396"/>
    </source>
</evidence>
<sequence length="135" mass="15093">MTEPTYTVSFWLRKIAVLVDGSENSFRALELALDFAMRYGSQITVIHACETCNETEISEKIKRRVNDRAEYELKILKYSSKESSTANEILKYLSENTYDAVIMGARGLSINSELNIGSVAMSVALNATTTVILVR</sequence>
<dbReference type="AlphaFoldDB" id="A0A650CNF1"/>
<evidence type="ECO:0000313" key="3">
    <source>
        <dbReference type="EMBL" id="QGR19380.1"/>
    </source>
</evidence>
<dbReference type="OrthoDB" id="14880at2157"/>
<accession>A0A650CNF1</accession>
<evidence type="ECO:0000256" key="1">
    <source>
        <dbReference type="ARBA" id="ARBA00008791"/>
    </source>
</evidence>
<dbReference type="Proteomes" id="UP000423396">
    <property type="component" value="Chromosome"/>
</dbReference>
<reference evidence="3 4" key="1">
    <citation type="submission" date="2019-10" db="EMBL/GenBank/DDBJ databases">
        <title>Genome Sequences from Six Type Strain Members of the Archaeal Family Sulfolobaceae: Acidianus ambivalens, Acidianus infernus, Metallosphaera prunae, Stygiolobus azoricus, Sulfolobus metallicus, and Sulfurisphaera ohwakuensis.</title>
        <authorList>
            <person name="Counts J.A."/>
            <person name="Kelly R.M."/>
        </authorList>
    </citation>
    <scope>NUCLEOTIDE SEQUENCE [LARGE SCALE GENOMIC DNA]</scope>
    <source>
        <strain evidence="3 4">FC6</strain>
    </source>
</reference>
<proteinExistence type="inferred from homology"/>